<comment type="caution">
    <text evidence="2">The sequence shown here is derived from an EMBL/GenBank/DDBJ whole genome shotgun (WGS) entry which is preliminary data.</text>
</comment>
<feature type="region of interest" description="Disordered" evidence="1">
    <location>
        <begin position="1"/>
        <end position="25"/>
    </location>
</feature>
<dbReference type="AlphaFoldDB" id="A0A0N0NLB1"/>
<dbReference type="VEuPathDB" id="FungiDB:AB675_4691"/>
<dbReference type="EMBL" id="LFJN01000016">
    <property type="protein sequence ID" value="KPI38978.1"/>
    <property type="molecule type" value="Genomic_DNA"/>
</dbReference>
<sequence length="198" mass="21925">MSSGGPPAKRQRVKSDAEVDRGSAQPAKKFKIGDNVYLDCVPEHSKKIAVTITETLLDDKGWSYTVDGADITGPGTRIVIPEKSIYRVSFPAETSFNIPWADTPRDGGGEMEESHMQVEDWKLVGGRVVYDVYVGHCFMTSEFDRKMTVPLKHLGDIPAQLIGVRMIATDPDQLGKCQLKWDFGTVEIPEEALAKLQK</sequence>
<evidence type="ECO:0000313" key="3">
    <source>
        <dbReference type="Proteomes" id="UP000038010"/>
    </source>
</evidence>
<evidence type="ECO:0000256" key="1">
    <source>
        <dbReference type="SAM" id="MobiDB-lite"/>
    </source>
</evidence>
<dbReference type="GeneID" id="28736728"/>
<reference evidence="2 3" key="1">
    <citation type="submission" date="2015-06" db="EMBL/GenBank/DDBJ databases">
        <title>Draft genome of the ant-associated black yeast Phialophora attae CBS 131958.</title>
        <authorList>
            <person name="Moreno L.F."/>
            <person name="Stielow B.J."/>
            <person name="de Hoog S."/>
            <person name="Vicente V.A."/>
            <person name="Weiss V.A."/>
            <person name="de Vries M."/>
            <person name="Cruz L.M."/>
            <person name="Souza E.M."/>
        </authorList>
    </citation>
    <scope>NUCLEOTIDE SEQUENCE [LARGE SCALE GENOMIC DNA]</scope>
    <source>
        <strain evidence="2 3">CBS 131958</strain>
    </source>
</reference>
<dbReference type="Proteomes" id="UP000038010">
    <property type="component" value="Unassembled WGS sequence"/>
</dbReference>
<gene>
    <name evidence="2" type="ORF">AB675_4691</name>
</gene>
<evidence type="ECO:0000313" key="2">
    <source>
        <dbReference type="EMBL" id="KPI38978.1"/>
    </source>
</evidence>
<accession>A0A0N0NLB1</accession>
<name>A0A0N0NLB1_9EURO</name>
<keyword evidence="3" id="KW-1185">Reference proteome</keyword>
<dbReference type="RefSeq" id="XP_017998941.1">
    <property type="nucleotide sequence ID" value="XM_018144848.1"/>
</dbReference>
<protein>
    <submittedName>
        <fullName evidence="2">Uncharacterized protein</fullName>
    </submittedName>
</protein>
<proteinExistence type="predicted"/>
<organism evidence="2 3">
    <name type="scientific">Cyphellophora attinorum</name>
    <dbReference type="NCBI Taxonomy" id="1664694"/>
    <lineage>
        <taxon>Eukaryota</taxon>
        <taxon>Fungi</taxon>
        <taxon>Dikarya</taxon>
        <taxon>Ascomycota</taxon>
        <taxon>Pezizomycotina</taxon>
        <taxon>Eurotiomycetes</taxon>
        <taxon>Chaetothyriomycetidae</taxon>
        <taxon>Chaetothyriales</taxon>
        <taxon>Cyphellophoraceae</taxon>
        <taxon>Cyphellophora</taxon>
    </lineage>
</organism>